<feature type="signal peptide" evidence="1">
    <location>
        <begin position="1"/>
        <end position="20"/>
    </location>
</feature>
<comment type="caution">
    <text evidence="2">The sequence shown here is derived from an EMBL/GenBank/DDBJ whole genome shotgun (WGS) entry which is preliminary data.</text>
</comment>
<dbReference type="Pfam" id="PF16061">
    <property type="entry name" value="DUF4803"/>
    <property type="match status" value="1"/>
</dbReference>
<evidence type="ECO:0000313" key="2">
    <source>
        <dbReference type="EMBL" id="KAK0165842.1"/>
    </source>
</evidence>
<dbReference type="InterPro" id="IPR032062">
    <property type="entry name" value="DUF4803"/>
</dbReference>
<dbReference type="EMBL" id="JAQQBS010001422">
    <property type="protein sequence ID" value="KAK0165842.1"/>
    <property type="molecule type" value="Genomic_DNA"/>
</dbReference>
<proteinExistence type="predicted"/>
<accession>A0AA39FAA4</accession>
<keyword evidence="3" id="KW-1185">Reference proteome</keyword>
<dbReference type="PANTHER" id="PTHR47890">
    <property type="entry name" value="LD24308P"/>
    <property type="match status" value="1"/>
</dbReference>
<organism evidence="2 3">
    <name type="scientific">Microctonus aethiopoides</name>
    <dbReference type="NCBI Taxonomy" id="144406"/>
    <lineage>
        <taxon>Eukaryota</taxon>
        <taxon>Metazoa</taxon>
        <taxon>Ecdysozoa</taxon>
        <taxon>Arthropoda</taxon>
        <taxon>Hexapoda</taxon>
        <taxon>Insecta</taxon>
        <taxon>Pterygota</taxon>
        <taxon>Neoptera</taxon>
        <taxon>Endopterygota</taxon>
        <taxon>Hymenoptera</taxon>
        <taxon>Apocrita</taxon>
        <taxon>Ichneumonoidea</taxon>
        <taxon>Braconidae</taxon>
        <taxon>Euphorinae</taxon>
        <taxon>Microctonus</taxon>
    </lineage>
</organism>
<evidence type="ECO:0000313" key="3">
    <source>
        <dbReference type="Proteomes" id="UP001168990"/>
    </source>
</evidence>
<sequence length="747" mass="86204">MARVLSIFLMILAMNKQALSFDTFGIDFGRIKQAYDYMNLVYQKGAQYTNKDFIETNSSSQQLEIIATELRTISIWLMNFENNQDLIKLLIKSQDEKINPFGEFSSNNIAFLSDFESLRSQLLEHVNNVEFLFRKGVTLMENKNYNIRTQKTFVNSVLLDTDNLEHALFKIHKLILPGMNVNIKNGLITLARSHVQGNYERLCNTENSPQQQMYYVLMLLICTQLKGFTTLTQAYSMQSTFHKSSYFQEYKDSKQKLQKQLTNYIEIFKHELNTLPADIRKCDIENPVIGKNVYEMEGLFQVLVNYESQIKRFRGTWFSGDCEEISNYHYDKFLINNCTTYDSIRGCPTSELSDQSENIRFSWFTADSETFGHSGQCYHTIYELEKVFGANWCTNDICVCSMSVTNQNYFPKRDRGIRTDAPRIMKFSVEPQYSDIANDMIVVGVKFILHDDAIHLQIQQSKISRKTAVDKKAVWKPVDVDNNNKKINVNYSKVFYSRHSLYLDDVMVHPGFIVTGVKLQLSKNHDGFELHVHATEYNHETGRLSGPGKWFAPGEYSPNHQDYQRSRTEIKMDDPDDPTMAHNYHADPQANKFIQFQHTSIKKDAGFHTVPFFDGQSVESPRFPLSGIGLFYRQRDGFGGYIAPRLLTYNITWDIESSFNRQKIEDAYVKCGLEVPPNVMGFTEDANCETLEQIANGQIKTKNVDGTKHTTHSIHSQFLSNHYYSSSKKPNDPTGNDNVIIRISKND</sequence>
<keyword evidence="1" id="KW-0732">Signal</keyword>
<dbReference type="AlphaFoldDB" id="A0AA39FAA4"/>
<reference evidence="2" key="2">
    <citation type="submission" date="2023-03" db="EMBL/GenBank/DDBJ databases">
        <authorList>
            <person name="Inwood S.N."/>
            <person name="Skelly J.G."/>
            <person name="Guhlin J."/>
            <person name="Harrop T.W.R."/>
            <person name="Goldson S.G."/>
            <person name="Dearden P.K."/>
        </authorList>
    </citation>
    <scope>NUCLEOTIDE SEQUENCE</scope>
    <source>
        <strain evidence="2">Irish</strain>
        <tissue evidence="2">Whole body</tissue>
    </source>
</reference>
<name>A0AA39FAA4_9HYME</name>
<dbReference type="PANTHER" id="PTHR47890:SF1">
    <property type="entry name" value="LD24308P"/>
    <property type="match status" value="1"/>
</dbReference>
<evidence type="ECO:0000256" key="1">
    <source>
        <dbReference type="SAM" id="SignalP"/>
    </source>
</evidence>
<feature type="chain" id="PRO_5041275500" evidence="1">
    <location>
        <begin position="21"/>
        <end position="747"/>
    </location>
</feature>
<gene>
    <name evidence="2" type="ORF">PV328_004326</name>
</gene>
<reference evidence="2" key="1">
    <citation type="journal article" date="2023" name="bioRxiv">
        <title>Scaffold-level genome assemblies of two parasitoid biocontrol wasps reveal the parthenogenesis mechanism and an associated novel virus.</title>
        <authorList>
            <person name="Inwood S."/>
            <person name="Skelly J."/>
            <person name="Guhlin J."/>
            <person name="Harrop T."/>
            <person name="Goldson S."/>
            <person name="Dearden P."/>
        </authorList>
    </citation>
    <scope>NUCLEOTIDE SEQUENCE</scope>
    <source>
        <strain evidence="2">Irish</strain>
        <tissue evidence="2">Whole body</tissue>
    </source>
</reference>
<protein>
    <submittedName>
        <fullName evidence="2">Uncharacterized protein</fullName>
    </submittedName>
</protein>
<dbReference type="Proteomes" id="UP001168990">
    <property type="component" value="Unassembled WGS sequence"/>
</dbReference>